<dbReference type="RefSeq" id="WP_213006508.1">
    <property type="nucleotide sequence ID" value="NZ_BOQN01000032.1"/>
</dbReference>
<sequence length="158" mass="17554">MDDDSLVAAARDLVMRPFPDDGPSRGSWLVGETESVPGGHFAPIASSPSLYETPADDDGTIGDIYERVYTDFKIRRRQAADALAAIWGPPRPYSFAAELERFWADHESLSPFEYDLALFTGEDPFPSWRRHDRLVALLLGQMDKEFPIVLTLAVIAGP</sequence>
<protein>
    <submittedName>
        <fullName evidence="1">Uncharacterized protein</fullName>
    </submittedName>
</protein>
<dbReference type="Proteomes" id="UP000677082">
    <property type="component" value="Unassembled WGS sequence"/>
</dbReference>
<dbReference type="EMBL" id="BOQN01000032">
    <property type="protein sequence ID" value="GIM90578.1"/>
    <property type="molecule type" value="Genomic_DNA"/>
</dbReference>
<organism evidence="1 2">
    <name type="scientific">Paractinoplanes toevensis</name>
    <dbReference type="NCBI Taxonomy" id="571911"/>
    <lineage>
        <taxon>Bacteria</taxon>
        <taxon>Bacillati</taxon>
        <taxon>Actinomycetota</taxon>
        <taxon>Actinomycetes</taxon>
        <taxon>Micromonosporales</taxon>
        <taxon>Micromonosporaceae</taxon>
        <taxon>Paractinoplanes</taxon>
    </lineage>
</organism>
<proteinExistence type="predicted"/>
<keyword evidence="2" id="KW-1185">Reference proteome</keyword>
<evidence type="ECO:0000313" key="2">
    <source>
        <dbReference type="Proteomes" id="UP000677082"/>
    </source>
</evidence>
<name>A0A919T7I2_9ACTN</name>
<comment type="caution">
    <text evidence="1">The sequence shown here is derived from an EMBL/GenBank/DDBJ whole genome shotgun (WGS) entry which is preliminary data.</text>
</comment>
<gene>
    <name evidence="1" type="ORF">Ato02nite_023710</name>
</gene>
<dbReference type="AlphaFoldDB" id="A0A919T7I2"/>
<accession>A0A919T7I2</accession>
<evidence type="ECO:0000313" key="1">
    <source>
        <dbReference type="EMBL" id="GIM90578.1"/>
    </source>
</evidence>
<reference evidence="1 2" key="1">
    <citation type="submission" date="2021-03" db="EMBL/GenBank/DDBJ databases">
        <title>Whole genome shotgun sequence of Actinoplanes toevensis NBRC 105298.</title>
        <authorList>
            <person name="Komaki H."/>
            <person name="Tamura T."/>
        </authorList>
    </citation>
    <scope>NUCLEOTIDE SEQUENCE [LARGE SCALE GENOMIC DNA]</scope>
    <source>
        <strain evidence="1 2">NBRC 105298</strain>
    </source>
</reference>